<organism evidence="1 2">
    <name type="scientific">Candidatus Erwinia dacicola</name>
    <dbReference type="NCBI Taxonomy" id="252393"/>
    <lineage>
        <taxon>Bacteria</taxon>
        <taxon>Pseudomonadati</taxon>
        <taxon>Pseudomonadota</taxon>
        <taxon>Gammaproteobacteria</taxon>
        <taxon>Enterobacterales</taxon>
        <taxon>Erwiniaceae</taxon>
        <taxon>Erwinia</taxon>
    </lineage>
</organism>
<gene>
    <name evidence="1" type="ORF">ACZ87_02680</name>
</gene>
<dbReference type="EMBL" id="LJAM02000325">
    <property type="protein sequence ID" value="RAP70517.1"/>
    <property type="molecule type" value="Genomic_DNA"/>
</dbReference>
<reference evidence="1" key="1">
    <citation type="submission" date="2018-04" db="EMBL/GenBank/DDBJ databases">
        <title>Genomes of the Obligate Erwinia dacicola and Facultative Enterobacter sp. OLF Endosymbionts of the Olive Fruit fly, Bactrocera oleae.</title>
        <authorList>
            <person name="Estes A.M."/>
            <person name="Hearn D.J."/>
            <person name="Agarwal S."/>
            <person name="Pierson E.A."/>
            <person name="Dunning-Hotopp J.C."/>
        </authorList>
    </citation>
    <scope>NUCLEOTIDE SEQUENCE [LARGE SCALE GENOMIC DNA]</scope>
    <source>
        <strain evidence="1">Oroville</strain>
    </source>
</reference>
<keyword evidence="2" id="KW-1185">Reference proteome</keyword>
<dbReference type="Proteomes" id="UP000244334">
    <property type="component" value="Unassembled WGS sequence"/>
</dbReference>
<evidence type="ECO:0000313" key="2">
    <source>
        <dbReference type="Proteomes" id="UP000244334"/>
    </source>
</evidence>
<accession>A0A328TIS0</accession>
<proteinExistence type="predicted"/>
<evidence type="ECO:0000313" key="1">
    <source>
        <dbReference type="EMBL" id="RAP70517.1"/>
    </source>
</evidence>
<comment type="caution">
    <text evidence="1">The sequence shown here is derived from an EMBL/GenBank/DDBJ whole genome shotgun (WGS) entry which is preliminary data.</text>
</comment>
<name>A0A328TIS0_9GAMM</name>
<protein>
    <submittedName>
        <fullName evidence="1">Uncharacterized protein</fullName>
    </submittedName>
</protein>
<dbReference type="RefSeq" id="WP_276527429.1">
    <property type="nucleotide sequence ID" value="NZ_LJAM02000325.1"/>
</dbReference>
<sequence>MADHSMTFSEIYRNGYRDRQYNTRLGMLDLRYGCAPLLLRFT</sequence>
<dbReference type="AlphaFoldDB" id="A0A328TIS0"/>